<organism evidence="2 3">
    <name type="scientific">Parafannyhessea umbonata</name>
    <dbReference type="NCBI Taxonomy" id="604330"/>
    <lineage>
        <taxon>Bacteria</taxon>
        <taxon>Bacillati</taxon>
        <taxon>Actinomycetota</taxon>
        <taxon>Coriobacteriia</taxon>
        <taxon>Coriobacteriales</taxon>
        <taxon>Atopobiaceae</taxon>
        <taxon>Parafannyhessea</taxon>
    </lineage>
</organism>
<dbReference type="PROSITE" id="PS01276">
    <property type="entry name" value="PEPTIDASE_U32"/>
    <property type="match status" value="1"/>
</dbReference>
<evidence type="ECO:0000313" key="2">
    <source>
        <dbReference type="EMBL" id="SDR66323.1"/>
    </source>
</evidence>
<sequence>MKPVRWRKIPVPELLAPAGGPEPFRAALTAGADAIFCGLGSDFNARRGAGNFTYETFAQACREAHLLGVRVYVTQNVVIKGDEMPRALALLRKAWLLGADAFIIQDWGLLAEARRLWPQIECHISTQANVHDARATRWCGELGAERVTLSRELSVAEIGRIAREGVELESFGHGALCFCYSGVCMMSSLRGGRSANRGLCAQPCRLPYDLVDGDGNVISAPGAGRPLCPKDFRTLDDLPRLTAAGLGSLKVEGRMKAPDYVYSVISAYRAQLDDLAAGREVSEADEAARSRTLARAFNRDFTNSYLDGRSDNDMMSYDRSNNRGELVGTVVATRDLGSAKVRRGGGSGGRDRFRTVTMAEVDVRLDAPVGAGDLLEVRPQDDPSQFLTTRAEADAAAGDVICCKTARPMPVGCPVRVIRSERAMDEAARAASGEKRRRLPVRVAVTARVGRPFAVTLTCAAPLPAGVASATAEGFVVEPARTRAVTREDLVEHVGRMGTSPFEPVAFDVDLDEGAGMGFSAVHKVRAQACDLLEQAILAPTSDAARKEGLADVPDANALAAELRRARGRVRKALAEEAPGIAAGAPAARPAGEVCALVPTPEVARAAVAAGATRLYATPDALAQARGREAAWPMEPVPWLDEVCREVDHDRLDPLVRAGCPCGVGNVSELVLSRERGALAEVRPCIPVHNPSCLLALEEAGARGVWLSPELTLGEACELAGASDVPVGLVVSGRTRAMTSEHCVLQVANRCIHDCANCRLRQERCALRTRDGSLMPVRTDLEGRSHIYAAHPLDATPQMGELFSAGVTRFMADCTLLGEAEAGAQVARVAAALAAVRAGRKPAPRAKGATSGHLFAGIE</sequence>
<reference evidence="3" key="1">
    <citation type="submission" date="2016-10" db="EMBL/GenBank/DDBJ databases">
        <authorList>
            <person name="Varghese N."/>
            <person name="Submissions S."/>
        </authorList>
    </citation>
    <scope>NUCLEOTIDE SEQUENCE [LARGE SCALE GENOMIC DNA]</scope>
    <source>
        <strain evidence="3">DSM 22620</strain>
    </source>
</reference>
<gene>
    <name evidence="2" type="ORF">SAMN04489857_0402</name>
</gene>
<dbReference type="AlphaFoldDB" id="A0A1H1KVL7"/>
<keyword evidence="2" id="KW-0378">Hydrolase</keyword>
<dbReference type="OrthoDB" id="9807498at2"/>
<accession>A0A1H1KVL7</accession>
<dbReference type="InterPro" id="IPR051454">
    <property type="entry name" value="RNA/ubiquinone_mod_enzymes"/>
</dbReference>
<dbReference type="InterPro" id="IPR001539">
    <property type="entry name" value="Peptidase_U32"/>
</dbReference>
<dbReference type="Pfam" id="PF01136">
    <property type="entry name" value="Peptidase_U32"/>
    <property type="match status" value="2"/>
</dbReference>
<dbReference type="EMBL" id="LT629759">
    <property type="protein sequence ID" value="SDR66323.1"/>
    <property type="molecule type" value="Genomic_DNA"/>
</dbReference>
<name>A0A1H1KVL7_9ACTN</name>
<dbReference type="PANTHER" id="PTHR30217">
    <property type="entry name" value="PEPTIDASE U32 FAMILY"/>
    <property type="match status" value="1"/>
</dbReference>
<evidence type="ECO:0000259" key="1">
    <source>
        <dbReference type="Pfam" id="PF12392"/>
    </source>
</evidence>
<feature type="domain" description="Peptidase U32 collagenase" evidence="1">
    <location>
        <begin position="424"/>
        <end position="537"/>
    </location>
</feature>
<proteinExistence type="predicted"/>
<protein>
    <submittedName>
        <fullName evidence="2">Putative protease</fullName>
    </submittedName>
</protein>
<dbReference type="Proteomes" id="UP000199480">
    <property type="component" value="Chromosome I"/>
</dbReference>
<dbReference type="GO" id="GO:0008233">
    <property type="term" value="F:peptidase activity"/>
    <property type="evidence" value="ECO:0007669"/>
    <property type="project" value="UniProtKB-KW"/>
</dbReference>
<keyword evidence="2" id="KW-0645">Protease</keyword>
<dbReference type="Pfam" id="PF12392">
    <property type="entry name" value="DUF3656"/>
    <property type="match status" value="1"/>
</dbReference>
<dbReference type="PANTHER" id="PTHR30217:SF10">
    <property type="entry name" value="23S RRNA 5-HYDROXYCYTIDINE C2501 SYNTHASE"/>
    <property type="match status" value="1"/>
</dbReference>
<dbReference type="InterPro" id="IPR020988">
    <property type="entry name" value="Pept_U32_collagenase"/>
</dbReference>
<evidence type="ECO:0000313" key="3">
    <source>
        <dbReference type="Proteomes" id="UP000199480"/>
    </source>
</evidence>
<dbReference type="GO" id="GO:0006508">
    <property type="term" value="P:proteolysis"/>
    <property type="evidence" value="ECO:0007669"/>
    <property type="project" value="UniProtKB-KW"/>
</dbReference>